<evidence type="ECO:0000256" key="4">
    <source>
        <dbReference type="SAM" id="MobiDB-lite"/>
    </source>
</evidence>
<evidence type="ECO:0000259" key="5">
    <source>
        <dbReference type="Pfam" id="PF01765"/>
    </source>
</evidence>
<accession>A0AAN6N6F0</accession>
<comment type="similarity">
    <text evidence="1">Belongs to the RRF family.</text>
</comment>
<evidence type="ECO:0000256" key="1">
    <source>
        <dbReference type="ARBA" id="ARBA00005912"/>
    </source>
</evidence>
<dbReference type="GO" id="GO:0005739">
    <property type="term" value="C:mitochondrion"/>
    <property type="evidence" value="ECO:0007669"/>
    <property type="project" value="TreeGrafter"/>
</dbReference>
<dbReference type="AlphaFoldDB" id="A0AAN6N6F0"/>
<organism evidence="6 7">
    <name type="scientific">Diplogelasinospora grovesii</name>
    <dbReference type="NCBI Taxonomy" id="303347"/>
    <lineage>
        <taxon>Eukaryota</taxon>
        <taxon>Fungi</taxon>
        <taxon>Dikarya</taxon>
        <taxon>Ascomycota</taxon>
        <taxon>Pezizomycotina</taxon>
        <taxon>Sordariomycetes</taxon>
        <taxon>Sordariomycetidae</taxon>
        <taxon>Sordariales</taxon>
        <taxon>Diplogelasinosporaceae</taxon>
        <taxon>Diplogelasinospora</taxon>
    </lineage>
</organism>
<dbReference type="Gene3D" id="3.30.1360.40">
    <property type="match status" value="1"/>
</dbReference>
<gene>
    <name evidence="6" type="ORF">QBC46DRAFT_290050</name>
</gene>
<dbReference type="InterPro" id="IPR036191">
    <property type="entry name" value="RRF_sf"/>
</dbReference>
<dbReference type="GO" id="GO:0006412">
    <property type="term" value="P:translation"/>
    <property type="evidence" value="ECO:0007669"/>
    <property type="project" value="UniProtKB-KW"/>
</dbReference>
<dbReference type="GO" id="GO:0043023">
    <property type="term" value="F:ribosomal large subunit binding"/>
    <property type="evidence" value="ECO:0007669"/>
    <property type="project" value="TreeGrafter"/>
</dbReference>
<keyword evidence="7" id="KW-1185">Reference proteome</keyword>
<dbReference type="SUPFAM" id="SSF55194">
    <property type="entry name" value="Ribosome recycling factor, RRF"/>
    <property type="match status" value="1"/>
</dbReference>
<feature type="compositionally biased region" description="Polar residues" evidence="4">
    <location>
        <begin position="11"/>
        <end position="36"/>
    </location>
</feature>
<comment type="caution">
    <text evidence="6">The sequence shown here is derived from an EMBL/GenBank/DDBJ whole genome shotgun (WGS) entry which is preliminary data.</text>
</comment>
<dbReference type="Pfam" id="PF01765">
    <property type="entry name" value="RRF"/>
    <property type="match status" value="1"/>
</dbReference>
<feature type="region of interest" description="Disordered" evidence="4">
    <location>
        <begin position="1"/>
        <end position="120"/>
    </location>
</feature>
<protein>
    <submittedName>
        <fullName evidence="6">Ribosome recycling factor-domain-containing protein</fullName>
    </submittedName>
</protein>
<evidence type="ECO:0000313" key="7">
    <source>
        <dbReference type="Proteomes" id="UP001303473"/>
    </source>
</evidence>
<keyword evidence="2" id="KW-0648">Protein biosynthesis</keyword>
<dbReference type="InterPro" id="IPR002661">
    <property type="entry name" value="Ribosome_recyc_fac"/>
</dbReference>
<dbReference type="InterPro" id="IPR023584">
    <property type="entry name" value="Ribosome_recyc_fac_dom"/>
</dbReference>
<name>A0AAN6N6F0_9PEZI</name>
<evidence type="ECO:0000256" key="3">
    <source>
        <dbReference type="ARBA" id="ARBA00024909"/>
    </source>
</evidence>
<evidence type="ECO:0000313" key="6">
    <source>
        <dbReference type="EMBL" id="KAK3939690.1"/>
    </source>
</evidence>
<dbReference type="Gene3D" id="1.10.132.20">
    <property type="entry name" value="Ribosome-recycling factor"/>
    <property type="match status" value="1"/>
</dbReference>
<dbReference type="Proteomes" id="UP001303473">
    <property type="component" value="Unassembled WGS sequence"/>
</dbReference>
<comment type="function">
    <text evidence="3">Necessary for protein synthesis in mitochondria. Functions as a ribosome recycling factor in mitochondria.</text>
</comment>
<evidence type="ECO:0000256" key="2">
    <source>
        <dbReference type="ARBA" id="ARBA00022917"/>
    </source>
</evidence>
<feature type="domain" description="Ribosome recycling factor" evidence="5">
    <location>
        <begin position="132"/>
        <end position="306"/>
    </location>
</feature>
<dbReference type="PANTHER" id="PTHR20982">
    <property type="entry name" value="RIBOSOME RECYCLING FACTOR"/>
    <property type="match status" value="1"/>
</dbReference>
<reference evidence="7" key="1">
    <citation type="journal article" date="2023" name="Mol. Phylogenet. Evol.">
        <title>Genome-scale phylogeny and comparative genomics of the fungal order Sordariales.</title>
        <authorList>
            <person name="Hensen N."/>
            <person name="Bonometti L."/>
            <person name="Westerberg I."/>
            <person name="Brannstrom I.O."/>
            <person name="Guillou S."/>
            <person name="Cros-Aarteil S."/>
            <person name="Calhoun S."/>
            <person name="Haridas S."/>
            <person name="Kuo A."/>
            <person name="Mondo S."/>
            <person name="Pangilinan J."/>
            <person name="Riley R."/>
            <person name="LaButti K."/>
            <person name="Andreopoulos B."/>
            <person name="Lipzen A."/>
            <person name="Chen C."/>
            <person name="Yan M."/>
            <person name="Daum C."/>
            <person name="Ng V."/>
            <person name="Clum A."/>
            <person name="Steindorff A."/>
            <person name="Ohm R.A."/>
            <person name="Martin F."/>
            <person name="Silar P."/>
            <person name="Natvig D.O."/>
            <person name="Lalanne C."/>
            <person name="Gautier V."/>
            <person name="Ament-Velasquez S.L."/>
            <person name="Kruys A."/>
            <person name="Hutchinson M.I."/>
            <person name="Powell A.J."/>
            <person name="Barry K."/>
            <person name="Miller A.N."/>
            <person name="Grigoriev I.V."/>
            <person name="Debuchy R."/>
            <person name="Gladieux P."/>
            <person name="Hiltunen Thoren M."/>
            <person name="Johannesson H."/>
        </authorList>
    </citation>
    <scope>NUCLEOTIDE SEQUENCE [LARGE SCALE GENOMIC DNA]</scope>
    <source>
        <strain evidence="7">CBS 340.73</strain>
    </source>
</reference>
<feature type="compositionally biased region" description="Low complexity" evidence="4">
    <location>
        <begin position="72"/>
        <end position="102"/>
    </location>
</feature>
<dbReference type="PANTHER" id="PTHR20982:SF3">
    <property type="entry name" value="MITOCHONDRIAL RIBOSOME RECYCLING FACTOR PSEUDO 1"/>
    <property type="match status" value="1"/>
</dbReference>
<sequence>MKSLRGANALLRSTNALTRSSSISAANSTRLQTLPPRNQLVCARPFSQSPQLAKKKQQQKEEEPSHGKKSKGSSSPAPAPSTKASSSSSASSSKPSSGSSSPDGRPQADPEDPFNLSDLSFAFDKAEKHYTEELKSLRSAGKLVGEAISSLPVALKSGSSSTTETFPLRDVATVTPVGGAGGVVRKWSIVAYEQASVKGIMSAVQRSEQFNQQPQKNEENPLELTLTVEPERADALTKRAKEACQAWRTKIRDESHKRETLHKKWKTDGHLLPDDVKKLKEKVQKLQDDKMKVVQQKEKEVLQAIMSKAG</sequence>
<proteinExistence type="inferred from homology"/>
<dbReference type="EMBL" id="MU853807">
    <property type="protein sequence ID" value="KAK3939690.1"/>
    <property type="molecule type" value="Genomic_DNA"/>
</dbReference>